<dbReference type="EC" id="2.3.1.225" evidence="1"/>
<dbReference type="PROSITE" id="PS50088">
    <property type="entry name" value="ANK_REPEAT"/>
    <property type="match status" value="4"/>
</dbReference>
<dbReference type="PRINTS" id="PR01415">
    <property type="entry name" value="ANKYRIN"/>
</dbReference>
<comment type="caution">
    <text evidence="7">The sequence shown here is derived from an EMBL/GenBank/DDBJ whole genome shotgun (WGS) entry which is preliminary data.</text>
</comment>
<dbReference type="PROSITE" id="PS50297">
    <property type="entry name" value="ANK_REP_REGION"/>
    <property type="match status" value="4"/>
</dbReference>
<dbReference type="PANTHER" id="PTHR24161">
    <property type="entry name" value="ANK_REP_REGION DOMAIN-CONTAINING PROTEIN-RELATED"/>
    <property type="match status" value="1"/>
</dbReference>
<dbReference type="Proteomes" id="UP001285441">
    <property type="component" value="Unassembled WGS sequence"/>
</dbReference>
<keyword evidence="3 4" id="KW-0040">ANK repeat</keyword>
<dbReference type="SUPFAM" id="SSF52540">
    <property type="entry name" value="P-loop containing nucleoside triphosphate hydrolases"/>
    <property type="match status" value="1"/>
</dbReference>
<dbReference type="Pfam" id="PF00023">
    <property type="entry name" value="Ank"/>
    <property type="match status" value="1"/>
</dbReference>
<dbReference type="PANTHER" id="PTHR24161:SF85">
    <property type="entry name" value="PALMITOYLTRANSFERASE HIP14"/>
    <property type="match status" value="1"/>
</dbReference>
<name>A0AAE0P5A6_9PEZI</name>
<organism evidence="7 8">
    <name type="scientific">Podospora didyma</name>
    <dbReference type="NCBI Taxonomy" id="330526"/>
    <lineage>
        <taxon>Eukaryota</taxon>
        <taxon>Fungi</taxon>
        <taxon>Dikarya</taxon>
        <taxon>Ascomycota</taxon>
        <taxon>Pezizomycotina</taxon>
        <taxon>Sordariomycetes</taxon>
        <taxon>Sordariomycetidae</taxon>
        <taxon>Sordariales</taxon>
        <taxon>Podosporaceae</taxon>
        <taxon>Podospora</taxon>
    </lineage>
</organism>
<dbReference type="Pfam" id="PF24883">
    <property type="entry name" value="NPHP3_N"/>
    <property type="match status" value="1"/>
</dbReference>
<evidence type="ECO:0000313" key="7">
    <source>
        <dbReference type="EMBL" id="KAK3393545.1"/>
    </source>
</evidence>
<reference evidence="7" key="1">
    <citation type="journal article" date="2023" name="Mol. Phylogenet. Evol.">
        <title>Genome-scale phylogeny and comparative genomics of the fungal order Sordariales.</title>
        <authorList>
            <person name="Hensen N."/>
            <person name="Bonometti L."/>
            <person name="Westerberg I."/>
            <person name="Brannstrom I.O."/>
            <person name="Guillou S."/>
            <person name="Cros-Aarteil S."/>
            <person name="Calhoun S."/>
            <person name="Haridas S."/>
            <person name="Kuo A."/>
            <person name="Mondo S."/>
            <person name="Pangilinan J."/>
            <person name="Riley R."/>
            <person name="LaButti K."/>
            <person name="Andreopoulos B."/>
            <person name="Lipzen A."/>
            <person name="Chen C."/>
            <person name="Yan M."/>
            <person name="Daum C."/>
            <person name="Ng V."/>
            <person name="Clum A."/>
            <person name="Steindorff A."/>
            <person name="Ohm R.A."/>
            <person name="Martin F."/>
            <person name="Silar P."/>
            <person name="Natvig D.O."/>
            <person name="Lalanne C."/>
            <person name="Gautier V."/>
            <person name="Ament-Velasquez S.L."/>
            <person name="Kruys A."/>
            <person name="Hutchinson M.I."/>
            <person name="Powell A.J."/>
            <person name="Barry K."/>
            <person name="Miller A.N."/>
            <person name="Grigoriev I.V."/>
            <person name="Debuchy R."/>
            <person name="Gladieux P."/>
            <person name="Hiltunen Thoren M."/>
            <person name="Johannesson H."/>
        </authorList>
    </citation>
    <scope>NUCLEOTIDE SEQUENCE</scope>
    <source>
        <strain evidence="7">CBS 232.78</strain>
    </source>
</reference>
<feature type="repeat" description="ANK" evidence="4">
    <location>
        <begin position="775"/>
        <end position="807"/>
    </location>
</feature>
<reference evidence="7" key="2">
    <citation type="submission" date="2023-06" db="EMBL/GenBank/DDBJ databases">
        <authorList>
            <consortium name="Lawrence Berkeley National Laboratory"/>
            <person name="Haridas S."/>
            <person name="Hensen N."/>
            <person name="Bonometti L."/>
            <person name="Westerberg I."/>
            <person name="Brannstrom I.O."/>
            <person name="Guillou S."/>
            <person name="Cros-Aarteil S."/>
            <person name="Calhoun S."/>
            <person name="Kuo A."/>
            <person name="Mondo S."/>
            <person name="Pangilinan J."/>
            <person name="Riley R."/>
            <person name="LaButti K."/>
            <person name="Andreopoulos B."/>
            <person name="Lipzen A."/>
            <person name="Chen C."/>
            <person name="Yanf M."/>
            <person name="Daum C."/>
            <person name="Ng V."/>
            <person name="Clum A."/>
            <person name="Steindorff A."/>
            <person name="Ohm R."/>
            <person name="Martin F."/>
            <person name="Silar P."/>
            <person name="Natvig D."/>
            <person name="Lalanne C."/>
            <person name="Gautier V."/>
            <person name="Ament-velasquez S.L."/>
            <person name="Kruys A."/>
            <person name="Hutchinson M.I."/>
            <person name="Powell A.J."/>
            <person name="Barry K."/>
            <person name="Miller A.N."/>
            <person name="Grigoriev I.V."/>
            <person name="Debuchy R."/>
            <person name="Gladieux P."/>
            <person name="Thoren M.H."/>
            <person name="Johannesson H."/>
        </authorList>
    </citation>
    <scope>NUCLEOTIDE SEQUENCE</scope>
    <source>
        <strain evidence="7">CBS 232.78</strain>
    </source>
</reference>
<dbReference type="Gene3D" id="3.40.50.300">
    <property type="entry name" value="P-loop containing nucleotide triphosphate hydrolases"/>
    <property type="match status" value="1"/>
</dbReference>
<dbReference type="Pfam" id="PF12796">
    <property type="entry name" value="Ank_2"/>
    <property type="match status" value="4"/>
</dbReference>
<evidence type="ECO:0000256" key="2">
    <source>
        <dbReference type="ARBA" id="ARBA00022737"/>
    </source>
</evidence>
<evidence type="ECO:0000256" key="3">
    <source>
        <dbReference type="ARBA" id="ARBA00023043"/>
    </source>
</evidence>
<dbReference type="SMART" id="SM00248">
    <property type="entry name" value="ANK"/>
    <property type="match status" value="12"/>
</dbReference>
<keyword evidence="8" id="KW-1185">Reference proteome</keyword>
<dbReference type="InterPro" id="IPR027417">
    <property type="entry name" value="P-loop_NTPase"/>
</dbReference>
<feature type="repeat" description="ANK" evidence="4">
    <location>
        <begin position="1051"/>
        <end position="1083"/>
    </location>
</feature>
<keyword evidence="2" id="KW-0677">Repeat</keyword>
<feature type="region of interest" description="Disordered" evidence="5">
    <location>
        <begin position="1"/>
        <end position="22"/>
    </location>
</feature>
<feature type="domain" description="Nephrocystin 3-like N-terminal" evidence="6">
    <location>
        <begin position="91"/>
        <end position="263"/>
    </location>
</feature>
<dbReference type="InterPro" id="IPR002110">
    <property type="entry name" value="Ankyrin_rpt"/>
</dbReference>
<gene>
    <name evidence="7" type="ORF">B0H63DRAFT_458441</name>
</gene>
<evidence type="ECO:0000256" key="5">
    <source>
        <dbReference type="SAM" id="MobiDB-lite"/>
    </source>
</evidence>
<dbReference type="Gene3D" id="1.25.40.20">
    <property type="entry name" value="Ankyrin repeat-containing domain"/>
    <property type="match status" value="3"/>
</dbReference>
<accession>A0AAE0P5A6</accession>
<protein>
    <recommendedName>
        <fullName evidence="1">protein S-acyltransferase</fullName>
        <ecNumber evidence="1">2.3.1.225</ecNumber>
    </recommendedName>
</protein>
<dbReference type="SUPFAM" id="SSF48403">
    <property type="entry name" value="Ankyrin repeat"/>
    <property type="match status" value="2"/>
</dbReference>
<feature type="repeat" description="ANK" evidence="4">
    <location>
        <begin position="875"/>
        <end position="907"/>
    </location>
</feature>
<proteinExistence type="predicted"/>
<evidence type="ECO:0000313" key="8">
    <source>
        <dbReference type="Proteomes" id="UP001285441"/>
    </source>
</evidence>
<sequence>MTDPGLPVGPLGPSRVNASNQSGLMNTVTGNGPQYVAVHGGSIRVYNSTDNGTTSEVVLPAASVALWLNSLAAPLAMLDRHNELLRKRAAGTCDWVFESKPYVAWKQESSQCQILWMHGNFGCGKSVLASYIAHSLRKEAKATSDPACLYLSFCDEPDQKQPEFDQIIAAMIKQLVEQKEDRGIYVTADLNKHHQNYMDDPGSKQLPSSEIFELLLSRELEFSHQVYMIIDGLEYCNKAQSALIQMIQRLSLNMKVKVLFTTRSGEKLAGDLKHDQELHLDIEATQSDIRRYILYRIRTEKAMEFVFEEKQQDAGFLGKVVDHVLQETNGIFHLARSHVDWLSAHAFDVVTFERTLSELPKQGSDVFSNGIKHIENLNQDKTSGVNSNFKKLVIHVITWLLYRCNTTLLPIDDLRHSFAIQRRSADNVRFLKTKQPPPVRDYLRAEHDFICSSSCGGLVVMDKTKTVRFIHDSVQHHFREYYSKFELPNDPHAEIASQCLRYLLCEEVFPSSMTMNIVEEQLRKYPFLRYAANYWSHHLHKAKEKDCGELVSLAVEFLRDTTKVTNSFFFVELKQAQKVPNTGVTGLHAAVYFNCQSLAERLIQDGCDAAATCNEGQTPVHWAAKFRRDHRFLKLLLRSSGHPLEVVDQSGNTPLHLAVMAAKDATSQDSHRSLLRELLARESPHTNHSMIHKENYSKESPYIMALKGGSKYMYVTKELARHNRGETPLGSPLRVAMTHSPSADMFEAVVESLLKAGRDARINASSTLINTPLEDGWTPLVEATKRGLIDIISLLLRHGADVNVMDQDGKTPLRWAIKNNNIQVAELLIQHEPDLVRYPYADGLTPLIQATCRQLQSHVWLLLKYNAPLNSQDMYGRTALHWAVINSHDSVAWLLLSKGANPSLRSKNGLSPLDEAINRRHLSMTTLLCVVFKVDLHSVHAPLHRAVIGGDQEIVRLLLTTNLGDKKFLQAKDSRGLTALRYAMSSQRLFPIMKMLIIQFGASCEVRDETGATVLHYAIAAGVQHGEDLDELVHFLVKNAEGLINVQDHIHQLTPLMLAAEMGQHFHVYLLLQGGANMDLKNVSGLTARDIAERYGHGDTIDIFDRWKVERRTVGKMIEGAPGQQGFRNGDSEKV</sequence>
<dbReference type="EMBL" id="JAULSW010000001">
    <property type="protein sequence ID" value="KAK3393545.1"/>
    <property type="molecule type" value="Genomic_DNA"/>
</dbReference>
<evidence type="ECO:0000256" key="1">
    <source>
        <dbReference type="ARBA" id="ARBA00012210"/>
    </source>
</evidence>
<evidence type="ECO:0000256" key="4">
    <source>
        <dbReference type="PROSITE-ProRule" id="PRU00023"/>
    </source>
</evidence>
<dbReference type="InterPro" id="IPR036770">
    <property type="entry name" value="Ankyrin_rpt-contain_sf"/>
</dbReference>
<dbReference type="AlphaFoldDB" id="A0AAE0P5A6"/>
<evidence type="ECO:0000259" key="6">
    <source>
        <dbReference type="Pfam" id="PF24883"/>
    </source>
</evidence>
<dbReference type="InterPro" id="IPR056884">
    <property type="entry name" value="NPHP3-like_N"/>
</dbReference>
<feature type="repeat" description="ANK" evidence="4">
    <location>
        <begin position="808"/>
        <end position="835"/>
    </location>
</feature>